<feature type="chain" id="PRO_5032303349" evidence="14">
    <location>
        <begin position="18"/>
        <end position="1177"/>
    </location>
</feature>
<dbReference type="PANTHER" id="PTHR24028">
    <property type="entry name" value="CADHERIN-87A"/>
    <property type="match status" value="1"/>
</dbReference>
<accession>A0A851TJP6</accession>
<dbReference type="EMBL" id="WBNA01000348">
    <property type="protein sequence ID" value="NXD16011.1"/>
    <property type="molecule type" value="Genomic_DNA"/>
</dbReference>
<evidence type="ECO:0000256" key="13">
    <source>
        <dbReference type="SAM" id="Phobius"/>
    </source>
</evidence>
<protein>
    <submittedName>
        <fullName evidence="16">PCD17 protein</fullName>
    </submittedName>
</protein>
<feature type="non-terminal residue" evidence="16">
    <location>
        <position position="1"/>
    </location>
</feature>
<dbReference type="PROSITE" id="PS50268">
    <property type="entry name" value="CADHERIN_2"/>
    <property type="match status" value="6"/>
</dbReference>
<evidence type="ECO:0000313" key="17">
    <source>
        <dbReference type="Proteomes" id="UP000661971"/>
    </source>
</evidence>
<feature type="domain" description="Cadherin" evidence="15">
    <location>
        <begin position="17"/>
        <end position="139"/>
    </location>
</feature>
<dbReference type="PROSITE" id="PS00232">
    <property type="entry name" value="CADHERIN_1"/>
    <property type="match status" value="3"/>
</dbReference>
<evidence type="ECO:0000256" key="9">
    <source>
        <dbReference type="ARBA" id="ARBA00023136"/>
    </source>
</evidence>
<feature type="transmembrane region" description="Helical" evidence="13">
    <location>
        <begin position="707"/>
        <end position="729"/>
    </location>
</feature>
<feature type="domain" description="Cadherin" evidence="15">
    <location>
        <begin position="586"/>
        <end position="693"/>
    </location>
</feature>
<feature type="compositionally biased region" description="Polar residues" evidence="12">
    <location>
        <begin position="884"/>
        <end position="896"/>
    </location>
</feature>
<comment type="subcellular location">
    <subcellularLocation>
        <location evidence="1">Cell membrane</location>
        <topology evidence="1">Single-pass type I membrane protein</topology>
    </subcellularLocation>
</comment>
<evidence type="ECO:0000256" key="11">
    <source>
        <dbReference type="PROSITE-ProRule" id="PRU00043"/>
    </source>
</evidence>
<dbReference type="Pfam" id="PF08266">
    <property type="entry name" value="Cadherin_2"/>
    <property type="match status" value="1"/>
</dbReference>
<evidence type="ECO:0000259" key="15">
    <source>
        <dbReference type="PROSITE" id="PS50268"/>
    </source>
</evidence>
<keyword evidence="5" id="KW-0677">Repeat</keyword>
<feature type="domain" description="Cadherin" evidence="15">
    <location>
        <begin position="360"/>
        <end position="470"/>
    </location>
</feature>
<dbReference type="SUPFAM" id="SSF49313">
    <property type="entry name" value="Cadherin-like"/>
    <property type="match status" value="6"/>
</dbReference>
<dbReference type="InterPro" id="IPR020894">
    <property type="entry name" value="Cadherin_CS"/>
</dbReference>
<evidence type="ECO:0000256" key="7">
    <source>
        <dbReference type="ARBA" id="ARBA00022889"/>
    </source>
</evidence>
<evidence type="ECO:0000256" key="5">
    <source>
        <dbReference type="ARBA" id="ARBA00022737"/>
    </source>
</evidence>
<feature type="domain" description="Cadherin" evidence="15">
    <location>
        <begin position="471"/>
        <end position="580"/>
    </location>
</feature>
<feature type="compositionally biased region" description="Basic and acidic residues" evidence="12">
    <location>
        <begin position="897"/>
        <end position="912"/>
    </location>
</feature>
<keyword evidence="10" id="KW-0325">Glycoprotein</keyword>
<name>A0A851TJP6_9AVES</name>
<reference evidence="17" key="1">
    <citation type="submission" date="2023-07" db="EMBL/GenBank/DDBJ databases">
        <title>Bird 10,000 Genomes (B10K) Project - Family phase.</title>
        <authorList>
            <person name="Zhang G."/>
        </authorList>
    </citation>
    <scope>NUCLEOTIDE SEQUENCE [LARGE SCALE GENOMIC DNA]</scope>
</reference>
<dbReference type="Gene3D" id="2.60.40.60">
    <property type="entry name" value="Cadherins"/>
    <property type="match status" value="6"/>
</dbReference>
<dbReference type="GO" id="GO:0005509">
    <property type="term" value="F:calcium ion binding"/>
    <property type="evidence" value="ECO:0007669"/>
    <property type="project" value="UniProtKB-UniRule"/>
</dbReference>
<dbReference type="Proteomes" id="UP000661971">
    <property type="component" value="Unassembled WGS sequence"/>
</dbReference>
<keyword evidence="9 13" id="KW-0472">Membrane</keyword>
<dbReference type="FunFam" id="2.60.40.60:FF:000042">
    <property type="entry name" value="protocadherin-19 isoform X1"/>
    <property type="match status" value="1"/>
</dbReference>
<feature type="region of interest" description="Disordered" evidence="12">
    <location>
        <begin position="46"/>
        <end position="69"/>
    </location>
</feature>
<feature type="domain" description="Cadherin" evidence="15">
    <location>
        <begin position="251"/>
        <end position="358"/>
    </location>
</feature>
<dbReference type="FunFam" id="2.60.40.60:FF:000121">
    <property type="entry name" value="Protocadherin 17"/>
    <property type="match status" value="1"/>
</dbReference>
<sequence length="1177" mass="127614">MYVSICCFFLCWASALSLKNLNYSVPEEQGAGTVIGNIGRDARLQPSAPGGGLLPPERGGSPGGRGTKSTFRVLENSAPHLLDVDGESGLLYTKQRIDREALCRRSAKCQLSLEVFANDQEICMIKVEIQDLNDNAPTFPSDQVDMDISENAAPGTRFPLTSAHDPDAGDNGLRTYLLTRDDYGLFSLDVKSRGDGTKFPELVIQKPLDREEQSHHTLVLTALDGGDPPRSGTVQINVRLIDSNDNSPVFEAASYVVELPENAPLGTAVIDLNATDADEGTNGEVLYSFSGYAPERVRDLFSIDPQSGLIRVKGNLDYEENGLIEIDVQARDLGPNPIPAHCKVTVRLIDRNDNAPTIGFVSVRQGALSEAAPPGTVIALVRVTDRDSGKNGQLQCRVLGGGGGPGAVPFALEENYDNFYTVVTDRPLDREAQDEYNVTIIARDGGNPPLNSTKSFSVRILDENDNPPRFSKNLYVLQVPENNIPGEYLGSVLAQDPDLGQNGTVSYSILPGHVGDVSIYTYVSVNPTNGAIYALRSFNYEQTKHFEFRVLAKDSGSPHRESNATVRVTVLDVNDNAPLIVLPALINDTAELQVPRNAGVGYPVGTVRALDSDFGESGRLTYEIVEGNEEHLFEMDPTSGEIRTLHPYWEELSPVAELVVKVSDHGKPSLSAVAKLIVRALAGPLPEAGEPQVNGEQHRRPHWDLSLPLIVTLSTVSIILLAAMITIAVKCKRENKEIRTYNCRIAEYSHPQLGGGGGSGGGGGGSGSGGSKGKKKKISKNDIMLVPSEGEDSRGPLNVMNVVSSPSLATSPMYFDYQTRLPLSSPRSEVMYLKPASNNLTVPQGHVGCHTSFTGQGTNASEAPPSRMSIIQTDNFPAEPNYMGSRQQFVQSSSTFKDPERASLRDSGHGDSDQADSDQDTNKGSCCDMSVREALKMKTASTKSQPLEQEQEECVNCTDECRVLGHSDRCWMPQFPTASQAENADYRTNLFVPPVEANVETETYETVNPTGKKTFCTFGKDKREHTILIANVKPYLKAKRALSPLLQEVPSASSSPTKTCIEPCTSTKGPLDGCEVKSGALAEPSSQYLSTDSQYLSPSKQSKDAPPFIASDQMARAFADVHSRVSRDSSEMDSVLEQLDRSTRDLGRESVDAEEVVREIDKLLQDCRGNDPVAVRK</sequence>
<dbReference type="FunFam" id="2.60.40.60:FF:000001">
    <property type="entry name" value="Protocadherin alpha 2"/>
    <property type="match status" value="1"/>
</dbReference>
<dbReference type="FunFam" id="2.60.40.60:FF:000002">
    <property type="entry name" value="Protocadherin alpha 2"/>
    <property type="match status" value="1"/>
</dbReference>
<evidence type="ECO:0000256" key="6">
    <source>
        <dbReference type="ARBA" id="ARBA00022837"/>
    </source>
</evidence>
<keyword evidence="17" id="KW-1185">Reference proteome</keyword>
<evidence type="ECO:0000256" key="1">
    <source>
        <dbReference type="ARBA" id="ARBA00004251"/>
    </source>
</evidence>
<keyword evidence="7" id="KW-0130">Cell adhesion</keyword>
<evidence type="ECO:0000256" key="12">
    <source>
        <dbReference type="SAM" id="MobiDB-lite"/>
    </source>
</evidence>
<feature type="signal peptide" evidence="14">
    <location>
        <begin position="1"/>
        <end position="17"/>
    </location>
</feature>
<gene>
    <name evidence="16" type="primary">Pcdh17</name>
    <name evidence="16" type="ORF">NOTNIG_R02770</name>
</gene>
<evidence type="ECO:0000256" key="4">
    <source>
        <dbReference type="ARBA" id="ARBA00022729"/>
    </source>
</evidence>
<dbReference type="InterPro" id="IPR013164">
    <property type="entry name" value="Cadherin_N"/>
</dbReference>
<dbReference type="InterPro" id="IPR015919">
    <property type="entry name" value="Cadherin-like_sf"/>
</dbReference>
<dbReference type="CDD" id="cd11304">
    <property type="entry name" value="Cadherin_repeat"/>
    <property type="match status" value="6"/>
</dbReference>
<dbReference type="AlphaFoldDB" id="A0A851TJP6"/>
<evidence type="ECO:0000256" key="10">
    <source>
        <dbReference type="ARBA" id="ARBA00023180"/>
    </source>
</evidence>
<dbReference type="InterPro" id="IPR050174">
    <property type="entry name" value="Protocadherin/Cadherin-CA"/>
</dbReference>
<evidence type="ECO:0000256" key="2">
    <source>
        <dbReference type="ARBA" id="ARBA00022475"/>
    </source>
</evidence>
<keyword evidence="3 13" id="KW-0812">Transmembrane</keyword>
<dbReference type="FunFam" id="2.60.40.60:FF:000007">
    <property type="entry name" value="Protocadherin alpha 2"/>
    <property type="match status" value="1"/>
</dbReference>
<evidence type="ECO:0000256" key="14">
    <source>
        <dbReference type="SAM" id="SignalP"/>
    </source>
</evidence>
<feature type="region of interest" description="Disordered" evidence="12">
    <location>
        <begin position="753"/>
        <end position="781"/>
    </location>
</feature>
<evidence type="ECO:0000256" key="3">
    <source>
        <dbReference type="ARBA" id="ARBA00022692"/>
    </source>
</evidence>
<feature type="compositionally biased region" description="Gly residues" evidence="12">
    <location>
        <begin position="753"/>
        <end position="771"/>
    </location>
</feature>
<dbReference type="PRINTS" id="PR00205">
    <property type="entry name" value="CADHERIN"/>
</dbReference>
<evidence type="ECO:0000313" key="16">
    <source>
        <dbReference type="EMBL" id="NXD16011.1"/>
    </source>
</evidence>
<comment type="caution">
    <text evidence="16">The sequence shown here is derived from an EMBL/GenBank/DDBJ whole genome shotgun (WGS) entry which is preliminary data.</text>
</comment>
<organism evidence="16 17">
    <name type="scientific">Nothocercus nigrocapillus</name>
    <dbReference type="NCBI Taxonomy" id="1977171"/>
    <lineage>
        <taxon>Eukaryota</taxon>
        <taxon>Metazoa</taxon>
        <taxon>Chordata</taxon>
        <taxon>Craniata</taxon>
        <taxon>Vertebrata</taxon>
        <taxon>Euteleostomi</taxon>
        <taxon>Archelosauria</taxon>
        <taxon>Archosauria</taxon>
        <taxon>Dinosauria</taxon>
        <taxon>Saurischia</taxon>
        <taxon>Theropoda</taxon>
        <taxon>Coelurosauria</taxon>
        <taxon>Aves</taxon>
        <taxon>Palaeognathae</taxon>
        <taxon>Tinamiformes</taxon>
        <taxon>Tinamidae</taxon>
        <taxon>Nothocercus</taxon>
    </lineage>
</organism>
<keyword evidence="8 13" id="KW-1133">Transmembrane helix</keyword>
<evidence type="ECO:0000256" key="8">
    <source>
        <dbReference type="ARBA" id="ARBA00022989"/>
    </source>
</evidence>
<feature type="region of interest" description="Disordered" evidence="12">
    <location>
        <begin position="875"/>
        <end position="926"/>
    </location>
</feature>
<keyword evidence="4 14" id="KW-0732">Signal</keyword>
<dbReference type="GO" id="GO:0007156">
    <property type="term" value="P:homophilic cell adhesion via plasma membrane adhesion molecules"/>
    <property type="evidence" value="ECO:0007669"/>
    <property type="project" value="InterPro"/>
</dbReference>
<proteinExistence type="predicted"/>
<dbReference type="InterPro" id="IPR002126">
    <property type="entry name" value="Cadherin-like_dom"/>
</dbReference>
<dbReference type="Pfam" id="PF00028">
    <property type="entry name" value="Cadherin"/>
    <property type="match status" value="5"/>
</dbReference>
<feature type="domain" description="Cadherin" evidence="15">
    <location>
        <begin position="140"/>
        <end position="250"/>
    </location>
</feature>
<keyword evidence="2" id="KW-1003">Cell membrane</keyword>
<dbReference type="PANTHER" id="PTHR24028:SF41">
    <property type="entry name" value="PROTOCADHERIN-17"/>
    <property type="match status" value="1"/>
</dbReference>
<dbReference type="SMART" id="SM00112">
    <property type="entry name" value="CA"/>
    <property type="match status" value="6"/>
</dbReference>
<feature type="non-terminal residue" evidence="16">
    <location>
        <position position="1177"/>
    </location>
</feature>
<keyword evidence="6 11" id="KW-0106">Calcium</keyword>
<dbReference type="FunFam" id="2.60.40.60:FF:000105">
    <property type="entry name" value="Protocadherin 17"/>
    <property type="match status" value="1"/>
</dbReference>
<dbReference type="GO" id="GO:0005886">
    <property type="term" value="C:plasma membrane"/>
    <property type="evidence" value="ECO:0007669"/>
    <property type="project" value="UniProtKB-SubCell"/>
</dbReference>